<dbReference type="RefSeq" id="WP_017261944.1">
    <property type="nucleotide sequence ID" value="NZ_AUAW01000001.1"/>
</dbReference>
<evidence type="ECO:0000313" key="12">
    <source>
        <dbReference type="EMBL" id="KRL57155.1"/>
    </source>
</evidence>
<evidence type="ECO:0000256" key="8">
    <source>
        <dbReference type="ARBA" id="ARBA00023146"/>
    </source>
</evidence>
<keyword evidence="4 10" id="KW-0436">Ligase</keyword>
<keyword evidence="7 10" id="KW-0648">Protein biosynthesis</keyword>
<dbReference type="InterPro" id="IPR008909">
    <property type="entry name" value="DALR_anticod-bd"/>
</dbReference>
<evidence type="ECO:0000256" key="9">
    <source>
        <dbReference type="ARBA" id="ARBA00047937"/>
    </source>
</evidence>
<dbReference type="Pfam" id="PF02092">
    <property type="entry name" value="tRNA_synt_2f"/>
    <property type="match status" value="1"/>
</dbReference>
<evidence type="ECO:0000256" key="4">
    <source>
        <dbReference type="ARBA" id="ARBA00022598"/>
    </source>
</evidence>
<comment type="subunit">
    <text evidence="10">Tetramer of two alpha and two beta subunits.</text>
</comment>
<proteinExistence type="inferred from homology"/>
<evidence type="ECO:0000256" key="3">
    <source>
        <dbReference type="ARBA" id="ARBA00022490"/>
    </source>
</evidence>
<feature type="domain" description="DALR anticodon binding" evidence="11">
    <location>
        <begin position="590"/>
        <end position="686"/>
    </location>
</feature>
<dbReference type="PANTHER" id="PTHR30075">
    <property type="entry name" value="GLYCYL-TRNA SYNTHETASE"/>
    <property type="match status" value="1"/>
</dbReference>
<keyword evidence="5 10" id="KW-0547">Nucleotide-binding</keyword>
<dbReference type="Proteomes" id="UP000051999">
    <property type="component" value="Unassembled WGS sequence"/>
</dbReference>
<evidence type="ECO:0000259" key="11">
    <source>
        <dbReference type="Pfam" id="PF05746"/>
    </source>
</evidence>
<dbReference type="GO" id="GO:0005524">
    <property type="term" value="F:ATP binding"/>
    <property type="evidence" value="ECO:0007669"/>
    <property type="project" value="UniProtKB-UniRule"/>
</dbReference>
<sequence length="696" mass="78708">MAHQFLLEIGLEEIPAHVVTPSIDQLVERTKNYLAEQRITFDSIKPFSTPRRLALLISGLADKQPDVEEEVKGPAKRIAQDKDGNWTKAAQGFARGQGASVDDIIFKELKGEQYVYVQKHETGQPVSEVLTGMRDVIMAMTFPTMMKWGSYKFQYIRPIRWLIALLDDEVLPFSILDISTGRTSQGHRFLGHEVEIKHPADYEEALTSQFVIADAAKRKARIRQQIQALAAEHNWTIDIDEDLLEEVNNLVEWPTAFAGHFDAKYLTIPDEVLITSMKDHQRFFYVRDEAGKLLPNFVSVRNGNDQHLDNVIAGNEKVLTARLEDAMFFYEEDQKHDIDFYVNKLKSVSFHDKIGSMTEHMKRTGIIANLIGQRVGLSETELADLQRASEIYKFDLVTGMVGEFAELQGVMGEKYALLFGEKPAVAQAIREHYMPVSADGSLPQSNVGAALAIADKYDSITAFFAADMIPNGSNDPYALRRQAFGIVRILRDRKWHLPLLKMGQDFEIALSNKHVEFNPELTANLAASRQRIQEFMNDRVRQWFASQHVRHDIVDAVTSADTTDVVNMLDDAAALVAHVDDSNFKDAIEALTRVARLTKADLLDAPSLPVDPKLFENDAEQKLYDGVNDVKAHFDDRTPEQNYQALADLQPVIDAYFEANMVMDDNEAIRRNRLNQLAQLTKLTIHLGDLKQLIVK</sequence>
<dbReference type="OrthoDB" id="9775440at2"/>
<protein>
    <recommendedName>
        <fullName evidence="10">Glycine--tRNA ligase beta subunit</fullName>
        <ecNumber evidence="10">6.1.1.14</ecNumber>
    </recommendedName>
    <alternativeName>
        <fullName evidence="10">Glycyl-tRNA synthetase beta subunit</fullName>
        <shortName evidence="10">GlyRS</shortName>
    </alternativeName>
</protein>
<dbReference type="GO" id="GO:0004814">
    <property type="term" value="F:arginine-tRNA ligase activity"/>
    <property type="evidence" value="ECO:0007669"/>
    <property type="project" value="InterPro"/>
</dbReference>
<dbReference type="GO" id="GO:0005829">
    <property type="term" value="C:cytosol"/>
    <property type="evidence" value="ECO:0007669"/>
    <property type="project" value="TreeGrafter"/>
</dbReference>
<dbReference type="GO" id="GO:0006426">
    <property type="term" value="P:glycyl-tRNA aminoacylation"/>
    <property type="evidence" value="ECO:0007669"/>
    <property type="project" value="UniProtKB-UniRule"/>
</dbReference>
<dbReference type="HAMAP" id="MF_00255">
    <property type="entry name" value="Gly_tRNA_synth_beta"/>
    <property type="match status" value="1"/>
</dbReference>
<keyword evidence="13" id="KW-1185">Reference proteome</keyword>
<evidence type="ECO:0000256" key="1">
    <source>
        <dbReference type="ARBA" id="ARBA00004496"/>
    </source>
</evidence>
<dbReference type="GO" id="GO:0006420">
    <property type="term" value="P:arginyl-tRNA aminoacylation"/>
    <property type="evidence" value="ECO:0007669"/>
    <property type="project" value="InterPro"/>
</dbReference>
<dbReference type="Pfam" id="PF05746">
    <property type="entry name" value="DALR_1"/>
    <property type="match status" value="1"/>
</dbReference>
<accession>A0A0R1RVC1</accession>
<dbReference type="InterPro" id="IPR006194">
    <property type="entry name" value="Gly-tRNA-synth_heterodimer"/>
</dbReference>
<dbReference type="AlphaFoldDB" id="A0A0R1RVC1"/>
<gene>
    <name evidence="10" type="primary">glyS</name>
    <name evidence="12" type="ORF">FD35_GL000162</name>
</gene>
<dbReference type="PATRIC" id="fig|1114972.6.peg.163"/>
<dbReference type="SUPFAM" id="SSF109604">
    <property type="entry name" value="HD-domain/PDEase-like"/>
    <property type="match status" value="1"/>
</dbReference>
<evidence type="ECO:0000313" key="13">
    <source>
        <dbReference type="Proteomes" id="UP000051999"/>
    </source>
</evidence>
<dbReference type="PANTHER" id="PTHR30075:SF2">
    <property type="entry name" value="GLYCINE--TRNA LIGASE, CHLOROPLASTIC_MITOCHONDRIAL 2"/>
    <property type="match status" value="1"/>
</dbReference>
<dbReference type="PROSITE" id="PS50861">
    <property type="entry name" value="AA_TRNA_LIGASE_II_GLYAB"/>
    <property type="match status" value="1"/>
</dbReference>
<dbReference type="NCBIfam" id="TIGR00211">
    <property type="entry name" value="glyS"/>
    <property type="match status" value="1"/>
</dbReference>
<reference evidence="12 13" key="1">
    <citation type="journal article" date="2015" name="Genome Announc.">
        <title>Expanding the biotechnology potential of lactobacilli through comparative genomics of 213 strains and associated genera.</title>
        <authorList>
            <person name="Sun Z."/>
            <person name="Harris H.M."/>
            <person name="McCann A."/>
            <person name="Guo C."/>
            <person name="Argimon S."/>
            <person name="Zhang W."/>
            <person name="Yang X."/>
            <person name="Jeffery I.B."/>
            <person name="Cooney J.C."/>
            <person name="Kagawa T.F."/>
            <person name="Liu W."/>
            <person name="Song Y."/>
            <person name="Salvetti E."/>
            <person name="Wrobel A."/>
            <person name="Rasinkangas P."/>
            <person name="Parkhill J."/>
            <person name="Rea M.C."/>
            <person name="O'Sullivan O."/>
            <person name="Ritari J."/>
            <person name="Douillard F.P."/>
            <person name="Paul Ross R."/>
            <person name="Yang R."/>
            <person name="Briner A.E."/>
            <person name="Felis G.E."/>
            <person name="de Vos W.M."/>
            <person name="Barrangou R."/>
            <person name="Klaenhammer T.R."/>
            <person name="Caufield P.W."/>
            <person name="Cui Y."/>
            <person name="Zhang H."/>
            <person name="O'Toole P.W."/>
        </authorList>
    </citation>
    <scope>NUCLEOTIDE SEQUENCE [LARGE SCALE GENOMIC DNA]</scope>
    <source>
        <strain evidence="12 13">DSM 15814</strain>
    </source>
</reference>
<evidence type="ECO:0000256" key="5">
    <source>
        <dbReference type="ARBA" id="ARBA00022741"/>
    </source>
</evidence>
<keyword evidence="6 10" id="KW-0067">ATP-binding</keyword>
<dbReference type="GO" id="GO:0004820">
    <property type="term" value="F:glycine-tRNA ligase activity"/>
    <property type="evidence" value="ECO:0007669"/>
    <property type="project" value="UniProtKB-UniRule"/>
</dbReference>
<comment type="subcellular location">
    <subcellularLocation>
        <location evidence="1 10">Cytoplasm</location>
    </subcellularLocation>
</comment>
<comment type="caution">
    <text evidence="12">The sequence shown here is derived from an EMBL/GenBank/DDBJ whole genome shotgun (WGS) entry which is preliminary data.</text>
</comment>
<comment type="catalytic activity">
    <reaction evidence="9 10">
        <text>tRNA(Gly) + glycine + ATP = glycyl-tRNA(Gly) + AMP + diphosphate</text>
        <dbReference type="Rhea" id="RHEA:16013"/>
        <dbReference type="Rhea" id="RHEA-COMP:9664"/>
        <dbReference type="Rhea" id="RHEA-COMP:9683"/>
        <dbReference type="ChEBI" id="CHEBI:30616"/>
        <dbReference type="ChEBI" id="CHEBI:33019"/>
        <dbReference type="ChEBI" id="CHEBI:57305"/>
        <dbReference type="ChEBI" id="CHEBI:78442"/>
        <dbReference type="ChEBI" id="CHEBI:78522"/>
        <dbReference type="ChEBI" id="CHEBI:456215"/>
        <dbReference type="EC" id="6.1.1.14"/>
    </reaction>
</comment>
<dbReference type="EMBL" id="AZFF01000001">
    <property type="protein sequence ID" value="KRL57155.1"/>
    <property type="molecule type" value="Genomic_DNA"/>
</dbReference>
<evidence type="ECO:0000256" key="7">
    <source>
        <dbReference type="ARBA" id="ARBA00022917"/>
    </source>
</evidence>
<comment type="similarity">
    <text evidence="2 10">Belongs to the class-II aminoacyl-tRNA synthetase family.</text>
</comment>
<evidence type="ECO:0000256" key="2">
    <source>
        <dbReference type="ARBA" id="ARBA00008226"/>
    </source>
</evidence>
<dbReference type="EC" id="6.1.1.14" evidence="10"/>
<keyword evidence="8 10" id="KW-0030">Aminoacyl-tRNA synthetase</keyword>
<evidence type="ECO:0000256" key="6">
    <source>
        <dbReference type="ARBA" id="ARBA00022840"/>
    </source>
</evidence>
<dbReference type="STRING" id="1114972.FD35_GL000162"/>
<dbReference type="InterPro" id="IPR015944">
    <property type="entry name" value="Gly-tRNA-synth_bsu"/>
</dbReference>
<name>A0A0R1RVC1_9LACO</name>
<dbReference type="PRINTS" id="PR01045">
    <property type="entry name" value="TRNASYNTHGB"/>
</dbReference>
<dbReference type="eggNOG" id="COG0751">
    <property type="taxonomic scope" value="Bacteria"/>
</dbReference>
<evidence type="ECO:0000256" key="10">
    <source>
        <dbReference type="HAMAP-Rule" id="MF_00255"/>
    </source>
</evidence>
<keyword evidence="3 10" id="KW-0963">Cytoplasm</keyword>
<organism evidence="12 13">
    <name type="scientific">Furfurilactobacillus rossiae DSM 15814</name>
    <dbReference type="NCBI Taxonomy" id="1114972"/>
    <lineage>
        <taxon>Bacteria</taxon>
        <taxon>Bacillati</taxon>
        <taxon>Bacillota</taxon>
        <taxon>Bacilli</taxon>
        <taxon>Lactobacillales</taxon>
        <taxon>Lactobacillaceae</taxon>
        <taxon>Furfurilactobacillus</taxon>
    </lineage>
</organism>